<dbReference type="AlphaFoldDB" id="A0A0U9HFR9"/>
<evidence type="ECO:0000256" key="6">
    <source>
        <dbReference type="ARBA" id="ARBA00022840"/>
    </source>
</evidence>
<dbReference type="GO" id="GO:0005524">
    <property type="term" value="F:ATP binding"/>
    <property type="evidence" value="ECO:0007669"/>
    <property type="project" value="UniProtKB-KW"/>
</dbReference>
<dbReference type="GO" id="GO:0005886">
    <property type="term" value="C:plasma membrane"/>
    <property type="evidence" value="ECO:0007669"/>
    <property type="project" value="UniProtKB-SubCell"/>
</dbReference>
<evidence type="ECO:0000259" key="9">
    <source>
        <dbReference type="PROSITE" id="PS50893"/>
    </source>
</evidence>
<dbReference type="InterPro" id="IPR027417">
    <property type="entry name" value="P-loop_NTPase"/>
</dbReference>
<dbReference type="InterPro" id="IPR050086">
    <property type="entry name" value="MetN_ABC_transporter-like"/>
</dbReference>
<evidence type="ECO:0000313" key="10">
    <source>
        <dbReference type="EMBL" id="GAQ25637.1"/>
    </source>
</evidence>
<evidence type="ECO:0000256" key="2">
    <source>
        <dbReference type="ARBA" id="ARBA00005417"/>
    </source>
</evidence>
<comment type="subcellular location">
    <subcellularLocation>
        <location evidence="1">Cell membrane</location>
        <topology evidence="1">Peripheral membrane protein</topology>
    </subcellularLocation>
</comment>
<dbReference type="SMART" id="SM00382">
    <property type="entry name" value="AAA"/>
    <property type="match status" value="1"/>
</dbReference>
<dbReference type="InterPro" id="IPR030679">
    <property type="entry name" value="ABC_ATPase_HisP-typ"/>
</dbReference>
<dbReference type="Gene3D" id="3.40.50.300">
    <property type="entry name" value="P-loop containing nucleotide triphosphate hydrolases"/>
    <property type="match status" value="1"/>
</dbReference>
<keyword evidence="8" id="KW-0472">Membrane</keyword>
<keyword evidence="7" id="KW-0029">Amino-acid transport</keyword>
<evidence type="ECO:0000256" key="4">
    <source>
        <dbReference type="ARBA" id="ARBA00022475"/>
    </source>
</evidence>
<organism evidence="10">
    <name type="scientific">Tepidanaerobacter syntrophicus</name>
    <dbReference type="NCBI Taxonomy" id="224999"/>
    <lineage>
        <taxon>Bacteria</taxon>
        <taxon>Bacillati</taxon>
        <taxon>Bacillota</taxon>
        <taxon>Clostridia</taxon>
        <taxon>Thermosediminibacterales</taxon>
        <taxon>Tepidanaerobacteraceae</taxon>
        <taxon>Tepidanaerobacter</taxon>
    </lineage>
</organism>
<dbReference type="InterPro" id="IPR003439">
    <property type="entry name" value="ABC_transporter-like_ATP-bd"/>
</dbReference>
<comment type="similarity">
    <text evidence="2">Belongs to the ABC transporter superfamily.</text>
</comment>
<accession>A0A0U9HFR9</accession>
<evidence type="ECO:0000313" key="11">
    <source>
        <dbReference type="Proteomes" id="UP000062160"/>
    </source>
</evidence>
<dbReference type="EMBL" id="DF977002">
    <property type="protein sequence ID" value="GAQ25637.1"/>
    <property type="molecule type" value="Genomic_DNA"/>
</dbReference>
<dbReference type="Proteomes" id="UP000062160">
    <property type="component" value="Unassembled WGS sequence"/>
</dbReference>
<dbReference type="Pfam" id="PF00005">
    <property type="entry name" value="ABC_tran"/>
    <property type="match status" value="1"/>
</dbReference>
<keyword evidence="4" id="KW-1003">Cell membrane</keyword>
<keyword evidence="5" id="KW-0547">Nucleotide-binding</keyword>
<evidence type="ECO:0000256" key="7">
    <source>
        <dbReference type="ARBA" id="ARBA00022970"/>
    </source>
</evidence>
<dbReference type="STRING" id="224999.GCA_001485475_01673"/>
<dbReference type="PANTHER" id="PTHR43166:SF9">
    <property type="entry name" value="GLUTAMATE_ASPARTATE IMPORT ATP-BINDING PROTEIN GLTL"/>
    <property type="match status" value="1"/>
</dbReference>
<dbReference type="PROSITE" id="PS00211">
    <property type="entry name" value="ABC_TRANSPORTER_1"/>
    <property type="match status" value="1"/>
</dbReference>
<reference evidence="10" key="1">
    <citation type="journal article" date="2016" name="Genome Announc.">
        <title>Draft Genome Sequence of the Syntrophic Lactate-Degrading Bacterium Tepidanaerobacter syntrophicus JLT.</title>
        <authorList>
            <person name="Matsuura N."/>
            <person name="Ohashi A."/>
            <person name="Tourlousse D.M."/>
            <person name="Sekiguchi Y."/>
        </authorList>
    </citation>
    <scope>NUCLEOTIDE SEQUENCE [LARGE SCALE GENOMIC DNA]</scope>
    <source>
        <strain evidence="10">JL</strain>
    </source>
</reference>
<dbReference type="PROSITE" id="PS50893">
    <property type="entry name" value="ABC_TRANSPORTER_2"/>
    <property type="match status" value="1"/>
</dbReference>
<keyword evidence="11" id="KW-1185">Reference proteome</keyword>
<dbReference type="InterPro" id="IPR017871">
    <property type="entry name" value="ABC_transporter-like_CS"/>
</dbReference>
<dbReference type="GO" id="GO:0016887">
    <property type="term" value="F:ATP hydrolysis activity"/>
    <property type="evidence" value="ECO:0007669"/>
    <property type="project" value="InterPro"/>
</dbReference>
<dbReference type="PANTHER" id="PTHR43166">
    <property type="entry name" value="AMINO ACID IMPORT ATP-BINDING PROTEIN"/>
    <property type="match status" value="1"/>
</dbReference>
<evidence type="ECO:0000256" key="3">
    <source>
        <dbReference type="ARBA" id="ARBA00022448"/>
    </source>
</evidence>
<keyword evidence="6 10" id="KW-0067">ATP-binding</keyword>
<dbReference type="RefSeq" id="WP_202859764.1">
    <property type="nucleotide sequence ID" value="NZ_DF977002.1"/>
</dbReference>
<gene>
    <name evidence="10" type="ORF">TSYNT_8173</name>
</gene>
<dbReference type="CDD" id="cd03262">
    <property type="entry name" value="ABC_HisP_GlnQ"/>
    <property type="match status" value="1"/>
</dbReference>
<dbReference type="GO" id="GO:0015424">
    <property type="term" value="F:ABC-type amino acid transporter activity"/>
    <property type="evidence" value="ECO:0007669"/>
    <property type="project" value="InterPro"/>
</dbReference>
<proteinExistence type="inferred from homology"/>
<evidence type="ECO:0000256" key="8">
    <source>
        <dbReference type="ARBA" id="ARBA00023136"/>
    </source>
</evidence>
<sequence length="260" mass="28612">MSKPILRIDNLHKKFKDTEVLKGVSLTVDEGEVVVIIGPSGTGKSTLLRCINRLIEPDAGEIYLGDEKIEPGVSNLSKVRQRIGMVFQDFNLFNHLTALQNVAIGPIKVKKMDKKAALKLAMQELERVGLADKANSYPAELSGGQKQRVAIARALAMDPEIMLFDEPTSALDPELIGEVLEVMKKLADAGMTMLVVSHEMGFAREAADRIVFLEDGVIVEMGPPEKIFNNPEKERTREFISKIARLHGKAQDVSGADLHD</sequence>
<evidence type="ECO:0000256" key="5">
    <source>
        <dbReference type="ARBA" id="ARBA00022741"/>
    </source>
</evidence>
<dbReference type="PIRSF" id="PIRSF039085">
    <property type="entry name" value="ABC_ATPase_HisP"/>
    <property type="match status" value="1"/>
</dbReference>
<dbReference type="InterPro" id="IPR003593">
    <property type="entry name" value="AAA+_ATPase"/>
</dbReference>
<name>A0A0U9HFR9_9FIRM</name>
<keyword evidence="3" id="KW-0813">Transport</keyword>
<dbReference type="FunFam" id="3.40.50.300:FF:000020">
    <property type="entry name" value="Amino acid ABC transporter ATP-binding component"/>
    <property type="match status" value="1"/>
</dbReference>
<dbReference type="SUPFAM" id="SSF52540">
    <property type="entry name" value="P-loop containing nucleoside triphosphate hydrolases"/>
    <property type="match status" value="1"/>
</dbReference>
<protein>
    <submittedName>
        <fullName evidence="10">Polar amino acid transport system ATP-binding protein</fullName>
    </submittedName>
</protein>
<feature type="domain" description="ABC transporter" evidence="9">
    <location>
        <begin position="6"/>
        <end position="240"/>
    </location>
</feature>
<evidence type="ECO:0000256" key="1">
    <source>
        <dbReference type="ARBA" id="ARBA00004202"/>
    </source>
</evidence>